<dbReference type="InterPro" id="IPR037185">
    <property type="entry name" value="EmrE-like"/>
</dbReference>
<comment type="caution">
    <text evidence="9">The sequence shown here is derived from an EMBL/GenBank/DDBJ whole genome shotgun (WGS) entry which is preliminary data.</text>
</comment>
<sequence>MNNWVLLLASCAAEILWVMGLKLSNGFTHPVYSILTGLCIALSFWLFAKTLKRFSISTGYALYTGIGTVGTTIAGALWLGEALTWSRVLFLALLLFGIIGLKMQSERNEAEVTAQGGDV</sequence>
<protein>
    <submittedName>
        <fullName evidence="9">DMT family transporter</fullName>
    </submittedName>
</protein>
<proteinExistence type="inferred from homology"/>
<gene>
    <name evidence="9" type="ORF">ACFFK0_02340</name>
</gene>
<comment type="subcellular location">
    <subcellularLocation>
        <location evidence="1 7">Cell membrane</location>
        <topology evidence="1 7">Multi-pass membrane protein</topology>
    </subcellularLocation>
</comment>
<keyword evidence="5 8" id="KW-1133">Transmembrane helix</keyword>
<dbReference type="PANTHER" id="PTHR30561">
    <property type="entry name" value="SMR FAMILY PROTON-DEPENDENT DRUG EFFLUX TRANSPORTER SUGE"/>
    <property type="match status" value="1"/>
</dbReference>
<evidence type="ECO:0000256" key="6">
    <source>
        <dbReference type="ARBA" id="ARBA00023136"/>
    </source>
</evidence>
<keyword evidence="2" id="KW-0813">Transport</keyword>
<evidence type="ECO:0000256" key="7">
    <source>
        <dbReference type="RuleBase" id="RU003942"/>
    </source>
</evidence>
<dbReference type="EMBL" id="JBHLWN010000014">
    <property type="protein sequence ID" value="MFC0211298.1"/>
    <property type="molecule type" value="Genomic_DNA"/>
</dbReference>
<evidence type="ECO:0000256" key="4">
    <source>
        <dbReference type="ARBA" id="ARBA00022692"/>
    </source>
</evidence>
<dbReference type="Pfam" id="PF00893">
    <property type="entry name" value="Multi_Drug_Res"/>
    <property type="match status" value="1"/>
</dbReference>
<keyword evidence="6 8" id="KW-0472">Membrane</keyword>
<dbReference type="InterPro" id="IPR045324">
    <property type="entry name" value="Small_multidrug_res"/>
</dbReference>
<dbReference type="PANTHER" id="PTHR30561:SF0">
    <property type="entry name" value="GUANIDINIUM EXPORTER"/>
    <property type="match status" value="1"/>
</dbReference>
<feature type="transmembrane region" description="Helical" evidence="8">
    <location>
        <begin position="85"/>
        <end position="101"/>
    </location>
</feature>
<dbReference type="RefSeq" id="WP_377468269.1">
    <property type="nucleotide sequence ID" value="NZ_JBHLWN010000014.1"/>
</dbReference>
<organism evidence="9 10">
    <name type="scientific">Paenibacillus chartarius</name>
    <dbReference type="NCBI Taxonomy" id="747481"/>
    <lineage>
        <taxon>Bacteria</taxon>
        <taxon>Bacillati</taxon>
        <taxon>Bacillota</taxon>
        <taxon>Bacilli</taxon>
        <taxon>Bacillales</taxon>
        <taxon>Paenibacillaceae</taxon>
        <taxon>Paenibacillus</taxon>
    </lineage>
</organism>
<accession>A0ABV6DF76</accession>
<evidence type="ECO:0000256" key="3">
    <source>
        <dbReference type="ARBA" id="ARBA00022475"/>
    </source>
</evidence>
<keyword evidence="10" id="KW-1185">Reference proteome</keyword>
<keyword evidence="3" id="KW-1003">Cell membrane</keyword>
<evidence type="ECO:0000256" key="2">
    <source>
        <dbReference type="ARBA" id="ARBA00022448"/>
    </source>
</evidence>
<feature type="transmembrane region" description="Helical" evidence="8">
    <location>
        <begin position="60"/>
        <end position="79"/>
    </location>
</feature>
<feature type="transmembrane region" description="Helical" evidence="8">
    <location>
        <begin position="30"/>
        <end position="48"/>
    </location>
</feature>
<dbReference type="SUPFAM" id="SSF103481">
    <property type="entry name" value="Multidrug resistance efflux transporter EmrE"/>
    <property type="match status" value="1"/>
</dbReference>
<evidence type="ECO:0000256" key="8">
    <source>
        <dbReference type="SAM" id="Phobius"/>
    </source>
</evidence>
<evidence type="ECO:0000313" key="9">
    <source>
        <dbReference type="EMBL" id="MFC0211298.1"/>
    </source>
</evidence>
<keyword evidence="4 7" id="KW-0812">Transmembrane</keyword>
<dbReference type="Proteomes" id="UP001589776">
    <property type="component" value="Unassembled WGS sequence"/>
</dbReference>
<name>A0ABV6DF76_9BACL</name>
<dbReference type="InterPro" id="IPR000390">
    <property type="entry name" value="Small_drug/metabolite_transptr"/>
</dbReference>
<evidence type="ECO:0000256" key="5">
    <source>
        <dbReference type="ARBA" id="ARBA00022989"/>
    </source>
</evidence>
<evidence type="ECO:0000313" key="10">
    <source>
        <dbReference type="Proteomes" id="UP001589776"/>
    </source>
</evidence>
<evidence type="ECO:0000256" key="1">
    <source>
        <dbReference type="ARBA" id="ARBA00004651"/>
    </source>
</evidence>
<dbReference type="Gene3D" id="1.10.3730.20">
    <property type="match status" value="1"/>
</dbReference>
<comment type="similarity">
    <text evidence="7">Belongs to the drug/metabolite transporter (DMT) superfamily. Small multidrug resistance (SMR) (TC 2.A.7.1) family.</text>
</comment>
<reference evidence="9 10" key="1">
    <citation type="submission" date="2024-09" db="EMBL/GenBank/DDBJ databases">
        <authorList>
            <person name="Sun Q."/>
            <person name="Mori K."/>
        </authorList>
    </citation>
    <scope>NUCLEOTIDE SEQUENCE [LARGE SCALE GENOMIC DNA]</scope>
    <source>
        <strain evidence="9 10">CCM 7759</strain>
    </source>
</reference>